<protein>
    <submittedName>
        <fullName evidence="1">CLUMA_CG019767, isoform A</fullName>
    </submittedName>
</protein>
<accession>A0A1J1J1N5</accession>
<reference evidence="1 2" key="1">
    <citation type="submission" date="2015-04" db="EMBL/GenBank/DDBJ databases">
        <authorList>
            <person name="Syromyatnikov M.Y."/>
            <person name="Popov V.N."/>
        </authorList>
    </citation>
    <scope>NUCLEOTIDE SEQUENCE [LARGE SCALE GENOMIC DNA]</scope>
</reference>
<dbReference type="AlphaFoldDB" id="A0A1J1J1N5"/>
<keyword evidence="2" id="KW-1185">Reference proteome</keyword>
<name>A0A1J1J1N5_9DIPT</name>
<evidence type="ECO:0000313" key="2">
    <source>
        <dbReference type="Proteomes" id="UP000183832"/>
    </source>
</evidence>
<gene>
    <name evidence="1" type="ORF">CLUMA_CG019767</name>
</gene>
<evidence type="ECO:0000313" key="1">
    <source>
        <dbReference type="EMBL" id="CRL06443.1"/>
    </source>
</evidence>
<proteinExistence type="predicted"/>
<organism evidence="1 2">
    <name type="scientific">Clunio marinus</name>
    <dbReference type="NCBI Taxonomy" id="568069"/>
    <lineage>
        <taxon>Eukaryota</taxon>
        <taxon>Metazoa</taxon>
        <taxon>Ecdysozoa</taxon>
        <taxon>Arthropoda</taxon>
        <taxon>Hexapoda</taxon>
        <taxon>Insecta</taxon>
        <taxon>Pterygota</taxon>
        <taxon>Neoptera</taxon>
        <taxon>Endopterygota</taxon>
        <taxon>Diptera</taxon>
        <taxon>Nematocera</taxon>
        <taxon>Chironomoidea</taxon>
        <taxon>Chironomidae</taxon>
        <taxon>Clunio</taxon>
    </lineage>
</organism>
<dbReference type="EMBL" id="CVRI01000067">
    <property type="protein sequence ID" value="CRL06443.1"/>
    <property type="molecule type" value="Genomic_DNA"/>
</dbReference>
<dbReference type="Proteomes" id="UP000183832">
    <property type="component" value="Unassembled WGS sequence"/>
</dbReference>
<sequence length="62" mass="7098">MLSSCLFSNAFKLLVNDDIQRHMESGESIKKTFSCVPDAVLPHKFQICVRFRDIINGKERIA</sequence>